<feature type="non-terminal residue" evidence="1">
    <location>
        <position position="79"/>
    </location>
</feature>
<keyword evidence="2" id="KW-1185">Reference proteome</keyword>
<dbReference type="EMBL" id="CACRXK020000138">
    <property type="protein sequence ID" value="CAB3978746.1"/>
    <property type="molecule type" value="Genomic_DNA"/>
</dbReference>
<accession>A0A6S7FSC5</accession>
<evidence type="ECO:0000313" key="1">
    <source>
        <dbReference type="EMBL" id="CAB3978746.1"/>
    </source>
</evidence>
<name>A0A6S7FSC5_PARCT</name>
<evidence type="ECO:0000313" key="2">
    <source>
        <dbReference type="Proteomes" id="UP001152795"/>
    </source>
</evidence>
<dbReference type="AlphaFoldDB" id="A0A6S7FSC5"/>
<reference evidence="1" key="1">
    <citation type="submission" date="2020-04" db="EMBL/GenBank/DDBJ databases">
        <authorList>
            <person name="Alioto T."/>
            <person name="Alioto T."/>
            <person name="Gomez Garrido J."/>
        </authorList>
    </citation>
    <scope>NUCLEOTIDE SEQUENCE</scope>
    <source>
        <strain evidence="1">A484AB</strain>
    </source>
</reference>
<dbReference type="Proteomes" id="UP001152795">
    <property type="component" value="Unassembled WGS sequence"/>
</dbReference>
<sequence>FLSRQGVKIKWNFAMMKSVIQLIFVLWCGVVTNAQDNEPLSLSLRENATSIVRPRPSRTAVVGTVNATVISTPTFHSAT</sequence>
<gene>
    <name evidence="1" type="ORF">PACLA_8A088429</name>
</gene>
<protein>
    <submittedName>
        <fullName evidence="1">Uncharacterized protein</fullName>
    </submittedName>
</protein>
<comment type="caution">
    <text evidence="1">The sequence shown here is derived from an EMBL/GenBank/DDBJ whole genome shotgun (WGS) entry which is preliminary data.</text>
</comment>
<organism evidence="1 2">
    <name type="scientific">Paramuricea clavata</name>
    <name type="common">Red gorgonian</name>
    <name type="synonym">Violescent sea-whip</name>
    <dbReference type="NCBI Taxonomy" id="317549"/>
    <lineage>
        <taxon>Eukaryota</taxon>
        <taxon>Metazoa</taxon>
        <taxon>Cnidaria</taxon>
        <taxon>Anthozoa</taxon>
        <taxon>Octocorallia</taxon>
        <taxon>Malacalcyonacea</taxon>
        <taxon>Plexauridae</taxon>
        <taxon>Paramuricea</taxon>
    </lineage>
</organism>
<feature type="non-terminal residue" evidence="1">
    <location>
        <position position="1"/>
    </location>
</feature>
<proteinExistence type="predicted"/>